<dbReference type="EMBL" id="KQ947406">
    <property type="protein sequence ID" value="KUJ22455.1"/>
    <property type="molecule type" value="Genomic_DNA"/>
</dbReference>
<evidence type="ECO:0000256" key="1">
    <source>
        <dbReference type="ARBA" id="ARBA00004167"/>
    </source>
</evidence>
<evidence type="ECO:0000313" key="9">
    <source>
        <dbReference type="EMBL" id="KUJ22455.1"/>
    </source>
</evidence>
<evidence type="ECO:0000256" key="5">
    <source>
        <dbReference type="ARBA" id="ARBA00023136"/>
    </source>
</evidence>
<evidence type="ECO:0000256" key="6">
    <source>
        <dbReference type="ARBA" id="ARBA00023180"/>
    </source>
</evidence>
<dbReference type="Pfam" id="PF01822">
    <property type="entry name" value="WSC"/>
    <property type="match status" value="1"/>
</dbReference>
<gene>
    <name evidence="9" type="ORF">LY89DRAFT_549415</name>
</gene>
<keyword evidence="3 7" id="KW-0732">Signal</keyword>
<feature type="non-terminal residue" evidence="9">
    <location>
        <position position="1"/>
    </location>
</feature>
<dbReference type="PANTHER" id="PTHR24269:SF16">
    <property type="entry name" value="PROTEIN SLG1"/>
    <property type="match status" value="1"/>
</dbReference>
<feature type="chain" id="PRO_5008268501" evidence="7">
    <location>
        <begin position="23"/>
        <end position="143"/>
    </location>
</feature>
<comment type="subcellular location">
    <subcellularLocation>
        <location evidence="1">Membrane</location>
        <topology evidence="1">Single-pass membrane protein</topology>
    </subcellularLocation>
</comment>
<evidence type="ECO:0000259" key="8">
    <source>
        <dbReference type="PROSITE" id="PS51212"/>
    </source>
</evidence>
<dbReference type="KEGG" id="psco:LY89DRAFT_549415"/>
<proteinExistence type="predicted"/>
<organism evidence="9 10">
    <name type="scientific">Mollisia scopiformis</name>
    <name type="common">Conifer needle endophyte fungus</name>
    <name type="synonym">Phialocephala scopiformis</name>
    <dbReference type="NCBI Taxonomy" id="149040"/>
    <lineage>
        <taxon>Eukaryota</taxon>
        <taxon>Fungi</taxon>
        <taxon>Dikarya</taxon>
        <taxon>Ascomycota</taxon>
        <taxon>Pezizomycotina</taxon>
        <taxon>Leotiomycetes</taxon>
        <taxon>Helotiales</taxon>
        <taxon>Mollisiaceae</taxon>
        <taxon>Mollisia</taxon>
    </lineage>
</organism>
<reference evidence="9 10" key="1">
    <citation type="submission" date="2015-10" db="EMBL/GenBank/DDBJ databases">
        <title>Full genome of DAOMC 229536 Phialocephala scopiformis, a fungal endophyte of spruce producing the potent anti-insectan compound rugulosin.</title>
        <authorList>
            <consortium name="DOE Joint Genome Institute"/>
            <person name="Walker A.K."/>
            <person name="Frasz S.L."/>
            <person name="Seifert K.A."/>
            <person name="Miller J.D."/>
            <person name="Mondo S.J."/>
            <person name="Labutti K."/>
            <person name="Lipzen A."/>
            <person name="Dockter R."/>
            <person name="Kennedy M."/>
            <person name="Grigoriev I.V."/>
            <person name="Spatafora J.W."/>
        </authorList>
    </citation>
    <scope>NUCLEOTIDE SEQUENCE [LARGE SCALE GENOMIC DNA]</scope>
    <source>
        <strain evidence="9 10">CBS 120377</strain>
    </source>
</reference>
<evidence type="ECO:0000256" key="7">
    <source>
        <dbReference type="SAM" id="SignalP"/>
    </source>
</evidence>
<dbReference type="GO" id="GO:0005886">
    <property type="term" value="C:plasma membrane"/>
    <property type="evidence" value="ECO:0007669"/>
    <property type="project" value="TreeGrafter"/>
</dbReference>
<dbReference type="GeneID" id="28818012"/>
<dbReference type="STRING" id="149040.A0A194XQB9"/>
<keyword evidence="4" id="KW-1133">Transmembrane helix</keyword>
<dbReference type="AlphaFoldDB" id="A0A194XQB9"/>
<dbReference type="InParanoid" id="A0A194XQB9"/>
<keyword evidence="6" id="KW-0325">Glycoprotein</keyword>
<keyword evidence="2" id="KW-0812">Transmembrane</keyword>
<dbReference type="InterPro" id="IPR051836">
    <property type="entry name" value="Kremen_rcpt"/>
</dbReference>
<evidence type="ECO:0000256" key="4">
    <source>
        <dbReference type="ARBA" id="ARBA00022989"/>
    </source>
</evidence>
<protein>
    <submittedName>
        <fullName evidence="9">WSC-domain-containing protein</fullName>
    </submittedName>
</protein>
<dbReference type="PROSITE" id="PS51212">
    <property type="entry name" value="WSC"/>
    <property type="match status" value="1"/>
</dbReference>
<accession>A0A194XQB9</accession>
<evidence type="ECO:0000256" key="2">
    <source>
        <dbReference type="ARBA" id="ARBA00022692"/>
    </source>
</evidence>
<dbReference type="OrthoDB" id="5985073at2759"/>
<evidence type="ECO:0000313" key="10">
    <source>
        <dbReference type="Proteomes" id="UP000070700"/>
    </source>
</evidence>
<dbReference type="SMART" id="SM00321">
    <property type="entry name" value="WSC"/>
    <property type="match status" value="1"/>
</dbReference>
<feature type="non-terminal residue" evidence="9">
    <location>
        <position position="143"/>
    </location>
</feature>
<feature type="signal peptide" evidence="7">
    <location>
        <begin position="1"/>
        <end position="22"/>
    </location>
</feature>
<dbReference type="RefSeq" id="XP_018076810.1">
    <property type="nucleotide sequence ID" value="XM_018208286.1"/>
</dbReference>
<dbReference type="Proteomes" id="UP000070700">
    <property type="component" value="Unassembled WGS sequence"/>
</dbReference>
<keyword evidence="10" id="KW-1185">Reference proteome</keyword>
<evidence type="ECO:0000256" key="3">
    <source>
        <dbReference type="ARBA" id="ARBA00022729"/>
    </source>
</evidence>
<feature type="domain" description="WSC" evidence="8">
    <location>
        <begin position="37"/>
        <end position="137"/>
    </location>
</feature>
<dbReference type="PANTHER" id="PTHR24269">
    <property type="entry name" value="KREMEN PROTEIN"/>
    <property type="match status" value="1"/>
</dbReference>
<sequence>LSTRSLLIAVLAVCIGTFGVQAQATATSASIYPAPTGWGYYGCYNETTLANGTEGQRALNGGVMEALDQMTVPMCLAYCQSNAYAFAGLEYTRECYCASYLSALSSKLPDTSCDLPCEGNSTQICGGSLALSVYQTKTTTKGA</sequence>
<keyword evidence="5" id="KW-0472">Membrane</keyword>
<dbReference type="InterPro" id="IPR002889">
    <property type="entry name" value="WSC_carb-bd"/>
</dbReference>
<name>A0A194XQB9_MOLSC</name>